<reference evidence="1 2" key="1">
    <citation type="submission" date="2017-07" db="EMBL/GenBank/DDBJ databases">
        <title>Genome Sequence of Sulfitobacter pseudonitzschiae Strain SMR1 Isolated from a culture of the Diatom Skeletonema marinoi.</title>
        <authorList>
            <person name="Topel M."/>
            <person name="Pinder M.I.M."/>
            <person name="Johansson O.N."/>
            <person name="Kourtchenko O."/>
            <person name="Godhe A."/>
            <person name="Clarke A.K."/>
        </authorList>
    </citation>
    <scope>NUCLEOTIDE SEQUENCE [LARGE SCALE GENOMIC DNA]</scope>
    <source>
        <strain evidence="1 2">SMR1</strain>
        <plasmid evidence="1 2">pSMR1-5</plasmid>
    </source>
</reference>
<dbReference type="EMBL" id="CP022420">
    <property type="protein sequence ID" value="ASM75490.1"/>
    <property type="molecule type" value="Genomic_DNA"/>
</dbReference>
<keyword evidence="1" id="KW-0456">Lyase</keyword>
<dbReference type="GO" id="GO:0016829">
    <property type="term" value="F:lyase activity"/>
    <property type="evidence" value="ECO:0007669"/>
    <property type="project" value="UniProtKB-KW"/>
</dbReference>
<dbReference type="Gene3D" id="3.40.50.11310">
    <property type="entry name" value="Bacterial phosphonate metabolism protein PhnH"/>
    <property type="match status" value="1"/>
</dbReference>
<geneLocation type="plasmid" evidence="1 2">
    <name>pSMR1-5</name>
</geneLocation>
<dbReference type="SUPFAM" id="SSF159709">
    <property type="entry name" value="PhnH-like"/>
    <property type="match status" value="1"/>
</dbReference>
<keyword evidence="1" id="KW-0614">Plasmid</keyword>
<evidence type="ECO:0000313" key="2">
    <source>
        <dbReference type="Proteomes" id="UP000199754"/>
    </source>
</evidence>
<dbReference type="GO" id="GO:0019634">
    <property type="term" value="P:organic phosphonate metabolic process"/>
    <property type="evidence" value="ECO:0007669"/>
    <property type="project" value="InterPro"/>
</dbReference>
<dbReference type="AlphaFoldDB" id="A0A221K9F3"/>
<dbReference type="InterPro" id="IPR008772">
    <property type="entry name" value="Phosphonate_metab_PhnH"/>
</dbReference>
<dbReference type="Pfam" id="PF05845">
    <property type="entry name" value="PhnH"/>
    <property type="match status" value="1"/>
</dbReference>
<dbReference type="RefSeq" id="WP_081896186.1">
    <property type="nucleotide sequence ID" value="NZ_CP022420.1"/>
</dbReference>
<gene>
    <name evidence="1" type="ORF">SULPSESMR1_03692</name>
</gene>
<keyword evidence="2" id="KW-1185">Reference proteome</keyword>
<evidence type="ECO:0000313" key="1">
    <source>
        <dbReference type="EMBL" id="ASM75490.1"/>
    </source>
</evidence>
<organism evidence="1 2">
    <name type="scientific">Pseudosulfitobacter pseudonitzschiae</name>
    <dbReference type="NCBI Taxonomy" id="1402135"/>
    <lineage>
        <taxon>Bacteria</taxon>
        <taxon>Pseudomonadati</taxon>
        <taxon>Pseudomonadota</taxon>
        <taxon>Alphaproteobacteria</taxon>
        <taxon>Rhodobacterales</taxon>
        <taxon>Roseobacteraceae</taxon>
        <taxon>Pseudosulfitobacter</taxon>
    </lineage>
</organism>
<name>A0A221K9F3_9RHOB</name>
<accession>A0A221K9F3</accession>
<dbReference type="OrthoDB" id="7947094at2"/>
<dbReference type="KEGG" id="spse:SULPSESMR1_03692"/>
<dbReference type="InterPro" id="IPR038058">
    <property type="entry name" value="PhnH-like_sp"/>
</dbReference>
<sequence length="204" mass="20981">MTPMTIQLIDKGEIRVRDEINPLGPDPFETQALGRAALTALAYPGRVIGCDAALAGLLRTFVPTGTRLHLDPAFEAAGVAGPDGARPVGPERATVAAAPAARAAIILPALPRGTLLHPEEGALLIVMVAGLAEAEGGPRYRVSRGAAGGRTRDLSVTGLPDGFVAARAAATADYPLGVDILLVDETTGRLAGLPRHVRLAHGEE</sequence>
<dbReference type="Proteomes" id="UP000199754">
    <property type="component" value="Plasmid pSMR1-5"/>
</dbReference>
<proteinExistence type="predicted"/>
<protein>
    <submittedName>
        <fullName evidence="1">Carbon-phosphorus lyase complex subunit</fullName>
    </submittedName>
</protein>